<dbReference type="InterPro" id="IPR031314">
    <property type="entry name" value="DNK_dom"/>
</dbReference>
<dbReference type="GO" id="GO:0019136">
    <property type="term" value="F:deoxynucleoside kinase activity"/>
    <property type="evidence" value="ECO:0007669"/>
    <property type="project" value="TreeGrafter"/>
</dbReference>
<accession>A0A4E0QTN4</accession>
<evidence type="ECO:0000313" key="2">
    <source>
        <dbReference type="EMBL" id="THD18455.1"/>
    </source>
</evidence>
<keyword evidence="2" id="KW-0808">Transferase</keyword>
<dbReference type="SUPFAM" id="SSF52540">
    <property type="entry name" value="P-loop containing nucleoside triphosphate hydrolases"/>
    <property type="match status" value="1"/>
</dbReference>
<keyword evidence="3" id="KW-1185">Reference proteome</keyword>
<dbReference type="GO" id="GO:0005739">
    <property type="term" value="C:mitochondrion"/>
    <property type="evidence" value="ECO:0007669"/>
    <property type="project" value="TreeGrafter"/>
</dbReference>
<dbReference type="Gene3D" id="3.40.50.300">
    <property type="entry name" value="P-loop containing nucleotide triphosphate hydrolases"/>
    <property type="match status" value="1"/>
</dbReference>
<dbReference type="Pfam" id="PF01712">
    <property type="entry name" value="dNK"/>
    <property type="match status" value="1"/>
</dbReference>
<keyword evidence="2" id="KW-0418">Kinase</keyword>
<organism evidence="2 3">
    <name type="scientific">Fasciola hepatica</name>
    <name type="common">Liver fluke</name>
    <dbReference type="NCBI Taxonomy" id="6192"/>
    <lineage>
        <taxon>Eukaryota</taxon>
        <taxon>Metazoa</taxon>
        <taxon>Spiralia</taxon>
        <taxon>Lophotrochozoa</taxon>
        <taxon>Platyhelminthes</taxon>
        <taxon>Trematoda</taxon>
        <taxon>Digenea</taxon>
        <taxon>Plagiorchiida</taxon>
        <taxon>Echinostomata</taxon>
        <taxon>Echinostomatoidea</taxon>
        <taxon>Fasciolidae</taxon>
        <taxon>Fasciola</taxon>
    </lineage>
</organism>
<reference evidence="2" key="1">
    <citation type="submission" date="2019-03" db="EMBL/GenBank/DDBJ databases">
        <title>Improved annotation for the trematode Fasciola hepatica.</title>
        <authorList>
            <person name="Choi Y.-J."/>
            <person name="Martin J."/>
            <person name="Mitreva M."/>
        </authorList>
    </citation>
    <scope>NUCLEOTIDE SEQUENCE [LARGE SCALE GENOMIC DNA]</scope>
</reference>
<name>A0A4E0QTN4_FASHE</name>
<evidence type="ECO:0000259" key="1">
    <source>
        <dbReference type="Pfam" id="PF01712"/>
    </source>
</evidence>
<dbReference type="InterPro" id="IPR050566">
    <property type="entry name" value="Deoxyribonucleoside_kinase"/>
</dbReference>
<dbReference type="AlphaFoldDB" id="A0A4E0QTN4"/>
<evidence type="ECO:0000313" key="3">
    <source>
        <dbReference type="Proteomes" id="UP000230066"/>
    </source>
</evidence>
<dbReference type="PANTHER" id="PTHR10513:SF24">
    <property type="entry name" value="THYMIDINE KINASE 2, MITOCHONDRIAL"/>
    <property type="match status" value="1"/>
</dbReference>
<dbReference type="EMBL" id="JXXN02011445">
    <property type="protein sequence ID" value="THD18455.1"/>
    <property type="molecule type" value="Genomic_DNA"/>
</dbReference>
<dbReference type="PANTHER" id="PTHR10513">
    <property type="entry name" value="DEOXYNUCLEOSIDE KINASE"/>
    <property type="match status" value="1"/>
</dbReference>
<dbReference type="InterPro" id="IPR027417">
    <property type="entry name" value="P-loop_NTPase"/>
</dbReference>
<dbReference type="Proteomes" id="UP000230066">
    <property type="component" value="Unassembled WGS sequence"/>
</dbReference>
<sequence>MRPPINPGDRRFTVTVEGNIGCGKSTFLRYFEQLSTKNEILQEPIYLWKDARGHNLFELMYTDLTKWAVPFQAQVLVTLLDRQLKPQKASVRLVERSIYSCRYCFVECMHDE</sequence>
<comment type="caution">
    <text evidence="2">The sequence shown here is derived from an EMBL/GenBank/DDBJ whole genome shotgun (WGS) entry which is preliminary data.</text>
</comment>
<gene>
    <name evidence="2" type="ORF">D915_010999</name>
</gene>
<protein>
    <submittedName>
        <fullName evidence="2">Deoxynucleoside kinase</fullName>
    </submittedName>
</protein>
<proteinExistence type="predicted"/>
<feature type="domain" description="Deoxynucleoside kinase" evidence="1">
    <location>
        <begin position="15"/>
        <end position="111"/>
    </location>
</feature>